<dbReference type="Proteomes" id="UP000219612">
    <property type="component" value="Unassembled WGS sequence"/>
</dbReference>
<dbReference type="PROSITE" id="PS51296">
    <property type="entry name" value="RIESKE"/>
    <property type="match status" value="1"/>
</dbReference>
<dbReference type="GO" id="GO:0046872">
    <property type="term" value="F:metal ion binding"/>
    <property type="evidence" value="ECO:0007669"/>
    <property type="project" value="UniProtKB-KW"/>
</dbReference>
<dbReference type="GO" id="GO:0004497">
    <property type="term" value="F:monooxygenase activity"/>
    <property type="evidence" value="ECO:0007669"/>
    <property type="project" value="UniProtKB-ARBA"/>
</dbReference>
<dbReference type="InterPro" id="IPR036922">
    <property type="entry name" value="Rieske_2Fe-2S_sf"/>
</dbReference>
<dbReference type="SUPFAM" id="SSF50022">
    <property type="entry name" value="ISP domain"/>
    <property type="match status" value="1"/>
</dbReference>
<dbReference type="Pfam" id="PF00355">
    <property type="entry name" value="Rieske"/>
    <property type="match status" value="1"/>
</dbReference>
<accession>A0A285K2N4</accession>
<reference evidence="7 8" key="1">
    <citation type="submission" date="2017-09" db="EMBL/GenBank/DDBJ databases">
        <authorList>
            <person name="Ehlers B."/>
            <person name="Leendertz F.H."/>
        </authorList>
    </citation>
    <scope>NUCLEOTIDE SEQUENCE [LARGE SCALE GENOMIC DNA]</scope>
    <source>
        <strain evidence="7 8">CGMCC 4.6857</strain>
    </source>
</reference>
<dbReference type="Pfam" id="PF19112">
    <property type="entry name" value="VanA_C"/>
    <property type="match status" value="1"/>
</dbReference>
<dbReference type="PANTHER" id="PTHR21266:SF59">
    <property type="entry name" value="BLR4922 PROTEIN"/>
    <property type="match status" value="1"/>
</dbReference>
<keyword evidence="8" id="KW-1185">Reference proteome</keyword>
<dbReference type="InterPro" id="IPR044043">
    <property type="entry name" value="VanA_C_cat"/>
</dbReference>
<keyword evidence="5" id="KW-0411">Iron-sulfur</keyword>
<evidence type="ECO:0000256" key="1">
    <source>
        <dbReference type="ARBA" id="ARBA00022714"/>
    </source>
</evidence>
<keyword evidence="4" id="KW-0408">Iron</keyword>
<evidence type="ECO:0000259" key="6">
    <source>
        <dbReference type="PROSITE" id="PS51296"/>
    </source>
</evidence>
<gene>
    <name evidence="7" type="ORF">SAMN05421748_130135</name>
</gene>
<evidence type="ECO:0000313" key="8">
    <source>
        <dbReference type="Proteomes" id="UP000219612"/>
    </source>
</evidence>
<dbReference type="GO" id="GO:0051213">
    <property type="term" value="F:dioxygenase activity"/>
    <property type="evidence" value="ECO:0007669"/>
    <property type="project" value="UniProtKB-KW"/>
</dbReference>
<dbReference type="InterPro" id="IPR017941">
    <property type="entry name" value="Rieske_2Fe-2S"/>
</dbReference>
<dbReference type="AlphaFoldDB" id="A0A285K2N4"/>
<protein>
    <submittedName>
        <fullName evidence="7">Phenylpropionate dioxygenase, large terminal subunit</fullName>
    </submittedName>
</protein>
<evidence type="ECO:0000256" key="5">
    <source>
        <dbReference type="ARBA" id="ARBA00023014"/>
    </source>
</evidence>
<dbReference type="SUPFAM" id="SSF55961">
    <property type="entry name" value="Bet v1-like"/>
    <property type="match status" value="1"/>
</dbReference>
<keyword evidence="7" id="KW-0223">Dioxygenase</keyword>
<dbReference type="InterPro" id="IPR050584">
    <property type="entry name" value="Cholesterol_7-desaturase"/>
</dbReference>
<keyword evidence="1" id="KW-0001">2Fe-2S</keyword>
<feature type="domain" description="Rieske" evidence="6">
    <location>
        <begin position="6"/>
        <end position="110"/>
    </location>
</feature>
<evidence type="ECO:0000256" key="3">
    <source>
        <dbReference type="ARBA" id="ARBA00023002"/>
    </source>
</evidence>
<dbReference type="GO" id="GO:0016705">
    <property type="term" value="F:oxidoreductase activity, acting on paired donors, with incorporation or reduction of molecular oxygen"/>
    <property type="evidence" value="ECO:0007669"/>
    <property type="project" value="UniProtKB-ARBA"/>
</dbReference>
<dbReference type="GO" id="GO:0051537">
    <property type="term" value="F:2 iron, 2 sulfur cluster binding"/>
    <property type="evidence" value="ECO:0007669"/>
    <property type="project" value="UniProtKB-KW"/>
</dbReference>
<name>A0A285K2N4_9ACTN</name>
<dbReference type="PANTHER" id="PTHR21266">
    <property type="entry name" value="IRON-SULFUR DOMAIN CONTAINING PROTEIN"/>
    <property type="match status" value="1"/>
</dbReference>
<evidence type="ECO:0000256" key="4">
    <source>
        <dbReference type="ARBA" id="ARBA00023004"/>
    </source>
</evidence>
<dbReference type="OrthoDB" id="5243643at2"/>
<keyword evidence="2" id="KW-0479">Metal-binding</keyword>
<dbReference type="Gene3D" id="3.90.380.10">
    <property type="entry name" value="Naphthalene 1,2-dioxygenase Alpha Subunit, Chain A, domain 1"/>
    <property type="match status" value="1"/>
</dbReference>
<evidence type="ECO:0000256" key="2">
    <source>
        <dbReference type="ARBA" id="ARBA00022723"/>
    </source>
</evidence>
<proteinExistence type="predicted"/>
<dbReference type="Gene3D" id="2.102.10.10">
    <property type="entry name" value="Rieske [2Fe-2S] iron-sulphur domain"/>
    <property type="match status" value="1"/>
</dbReference>
<sequence length="397" mass="45020">MLKNFWYAVEFADRLTAKPVRVTVLGQHLALYRTPSGRVAALSDLCVHRGAALSGGWLKDDCIVCPYHGWEYKPDGECVKIPANQPGRGIPKKARVDSYPAQEKYGFIWVYLGDLPEEERPPMPVWPEFDDLVENGGRFRAVTGEFLWNANYERILENGCDIAHAPFVHSGSFGNPERPEVAEYELEQPDEWSAFATVDLYPPAPKGVWGRFSRLRGEDLTKRPPVTTTAGWMLPNMIKLHVRLPIGDLIIYDTNIPIDDTHTLVKWVALRTFFTGKWADKNAVQRTLRIFYQDAEVVDKVRPELLPFDLGAELHIRSDLIAVQYRRRRQELAEKGWLLSAEDVITGDVPKRTATVIASPARRENPELARAWVHKARGEHPTVAAAELMGTTDEEDR</sequence>
<dbReference type="EMBL" id="OBDY01000030">
    <property type="protein sequence ID" value="SNY66840.1"/>
    <property type="molecule type" value="Genomic_DNA"/>
</dbReference>
<keyword evidence="3" id="KW-0560">Oxidoreductase</keyword>
<evidence type="ECO:0000313" key="7">
    <source>
        <dbReference type="EMBL" id="SNY66840.1"/>
    </source>
</evidence>
<organism evidence="7 8">
    <name type="scientific">Paractinoplanes atraurantiacus</name>
    <dbReference type="NCBI Taxonomy" id="1036182"/>
    <lineage>
        <taxon>Bacteria</taxon>
        <taxon>Bacillati</taxon>
        <taxon>Actinomycetota</taxon>
        <taxon>Actinomycetes</taxon>
        <taxon>Micromonosporales</taxon>
        <taxon>Micromonosporaceae</taxon>
        <taxon>Paractinoplanes</taxon>
    </lineage>
</organism>
<dbReference type="RefSeq" id="WP_097327621.1">
    <property type="nucleotide sequence ID" value="NZ_OBDY01000030.1"/>
</dbReference>